<reference evidence="1 2" key="1">
    <citation type="journal article" date="2020" name="Cell">
        <title>Large-Scale Comparative Analyses of Tick Genomes Elucidate Their Genetic Diversity and Vector Capacities.</title>
        <authorList>
            <consortium name="Tick Genome and Microbiome Consortium (TIGMIC)"/>
            <person name="Jia N."/>
            <person name="Wang J."/>
            <person name="Shi W."/>
            <person name="Du L."/>
            <person name="Sun Y."/>
            <person name="Zhan W."/>
            <person name="Jiang J.F."/>
            <person name="Wang Q."/>
            <person name="Zhang B."/>
            <person name="Ji P."/>
            <person name="Bell-Sakyi L."/>
            <person name="Cui X.M."/>
            <person name="Yuan T.T."/>
            <person name="Jiang B.G."/>
            <person name="Yang W.F."/>
            <person name="Lam T.T."/>
            <person name="Chang Q.C."/>
            <person name="Ding S.J."/>
            <person name="Wang X.J."/>
            <person name="Zhu J.G."/>
            <person name="Ruan X.D."/>
            <person name="Zhao L."/>
            <person name="Wei J.T."/>
            <person name="Ye R.Z."/>
            <person name="Que T.C."/>
            <person name="Du C.H."/>
            <person name="Zhou Y.H."/>
            <person name="Cheng J.X."/>
            <person name="Dai P.F."/>
            <person name="Guo W.B."/>
            <person name="Han X.H."/>
            <person name="Huang E.J."/>
            <person name="Li L.F."/>
            <person name="Wei W."/>
            <person name="Gao Y.C."/>
            <person name="Liu J.Z."/>
            <person name="Shao H.Z."/>
            <person name="Wang X."/>
            <person name="Wang C.C."/>
            <person name="Yang T.C."/>
            <person name="Huo Q.B."/>
            <person name="Li W."/>
            <person name="Chen H.Y."/>
            <person name="Chen S.E."/>
            <person name="Zhou L.G."/>
            <person name="Ni X.B."/>
            <person name="Tian J.H."/>
            <person name="Sheng Y."/>
            <person name="Liu T."/>
            <person name="Pan Y.S."/>
            <person name="Xia L.Y."/>
            <person name="Li J."/>
            <person name="Zhao F."/>
            <person name="Cao W.C."/>
        </authorList>
    </citation>
    <scope>NUCLEOTIDE SEQUENCE [LARGE SCALE GENOMIC DNA]</scope>
    <source>
        <strain evidence="1">HaeL-2018</strain>
    </source>
</reference>
<organism evidence="1 2">
    <name type="scientific">Haemaphysalis longicornis</name>
    <name type="common">Bush tick</name>
    <dbReference type="NCBI Taxonomy" id="44386"/>
    <lineage>
        <taxon>Eukaryota</taxon>
        <taxon>Metazoa</taxon>
        <taxon>Ecdysozoa</taxon>
        <taxon>Arthropoda</taxon>
        <taxon>Chelicerata</taxon>
        <taxon>Arachnida</taxon>
        <taxon>Acari</taxon>
        <taxon>Parasitiformes</taxon>
        <taxon>Ixodida</taxon>
        <taxon>Ixodoidea</taxon>
        <taxon>Ixodidae</taxon>
        <taxon>Haemaphysalinae</taxon>
        <taxon>Haemaphysalis</taxon>
    </lineage>
</organism>
<evidence type="ECO:0000313" key="2">
    <source>
        <dbReference type="Proteomes" id="UP000821853"/>
    </source>
</evidence>
<dbReference type="EMBL" id="JABSTR010000004">
    <property type="protein sequence ID" value="KAH9367613.1"/>
    <property type="molecule type" value="Genomic_DNA"/>
</dbReference>
<dbReference type="Gene3D" id="4.10.410.10">
    <property type="entry name" value="Pancreatic trypsin inhibitor Kunitz domain"/>
    <property type="match status" value="1"/>
</dbReference>
<dbReference type="InterPro" id="IPR036880">
    <property type="entry name" value="Kunitz_BPTI_sf"/>
</dbReference>
<sequence>MEEYAPQLYSVYNAEISVVPVGWRLPPKPSRPVVTQAAAVEDDGAVYLLRTEPHCSLGQDIHRCAEGEQVRTVRSYFCLGKSSGSTCLQWRPQRQCLAAKTNRFTSSHECERACKEAGRCGKAETCDCAGLFRKVNYVFDSERKRCRLIPKVECVDKNVGFSDHRSCKDACAQGKPTAPRLACYSRSQQQRAGGTRAVAWALLESVVRPCRWDDKVYTHYFDHTSKRCEPWDKTACISDAFPRLAECLRACVGPRSKYKPRHVAQH</sequence>
<name>A0A9J6FWZ6_HAELO</name>
<keyword evidence="2" id="KW-1185">Reference proteome</keyword>
<proteinExistence type="predicted"/>
<dbReference type="Proteomes" id="UP000821853">
    <property type="component" value="Chromosome 2"/>
</dbReference>
<dbReference type="GO" id="GO:0004867">
    <property type="term" value="F:serine-type endopeptidase inhibitor activity"/>
    <property type="evidence" value="ECO:0007669"/>
    <property type="project" value="InterPro"/>
</dbReference>
<comment type="caution">
    <text evidence="1">The sequence shown here is derived from an EMBL/GenBank/DDBJ whole genome shotgun (WGS) entry which is preliminary data.</text>
</comment>
<dbReference type="AlphaFoldDB" id="A0A9J6FWZ6"/>
<protein>
    <recommendedName>
        <fullName evidence="3">Pancreatic trypsin inhibitor</fullName>
    </recommendedName>
</protein>
<evidence type="ECO:0008006" key="3">
    <source>
        <dbReference type="Google" id="ProtNLM"/>
    </source>
</evidence>
<dbReference type="VEuPathDB" id="VectorBase:HLOH_041894"/>
<accession>A0A9J6FWZ6</accession>
<dbReference type="OMA" id="PRSQCLE"/>
<evidence type="ECO:0000313" key="1">
    <source>
        <dbReference type="EMBL" id="KAH9367613.1"/>
    </source>
</evidence>
<gene>
    <name evidence="1" type="ORF">HPB48_009984</name>
</gene>
<dbReference type="OrthoDB" id="6512053at2759"/>